<evidence type="ECO:0000313" key="1">
    <source>
        <dbReference type="EMBL" id="KAG8191468.1"/>
    </source>
</evidence>
<evidence type="ECO:0000313" key="2">
    <source>
        <dbReference type="Proteomes" id="UP000827092"/>
    </source>
</evidence>
<proteinExistence type="predicted"/>
<organism evidence="1 2">
    <name type="scientific">Oedothorax gibbosus</name>
    <dbReference type="NCBI Taxonomy" id="931172"/>
    <lineage>
        <taxon>Eukaryota</taxon>
        <taxon>Metazoa</taxon>
        <taxon>Ecdysozoa</taxon>
        <taxon>Arthropoda</taxon>
        <taxon>Chelicerata</taxon>
        <taxon>Arachnida</taxon>
        <taxon>Araneae</taxon>
        <taxon>Araneomorphae</taxon>
        <taxon>Entelegynae</taxon>
        <taxon>Araneoidea</taxon>
        <taxon>Linyphiidae</taxon>
        <taxon>Erigoninae</taxon>
        <taxon>Oedothorax</taxon>
    </lineage>
</organism>
<dbReference type="EMBL" id="JAFNEN010000159">
    <property type="protein sequence ID" value="KAG8191468.1"/>
    <property type="molecule type" value="Genomic_DNA"/>
</dbReference>
<sequence length="175" mass="20405">MSMVTAALSLFDKWLRGRHLCRKVEIKAWHLPDGTPVLKRCHTIGRCRKLLLPHSPRLPDIVEVRCHIEVHEQIQTQEFDDSSDYDSDNSYPDDYNVDESSNHLVDDATVTLPVQLSTDYRFSRRSGHHVEVHFDFTEKQDSDCLKVGLFDIFKLYLREKMHICKSATRVVHSEL</sequence>
<comment type="caution">
    <text evidence="1">The sequence shown here is derived from an EMBL/GenBank/DDBJ whole genome shotgun (WGS) entry which is preliminary data.</text>
</comment>
<protein>
    <submittedName>
        <fullName evidence="1">Uncharacterized protein</fullName>
    </submittedName>
</protein>
<name>A0AAV6V5W8_9ARAC</name>
<reference evidence="1 2" key="1">
    <citation type="journal article" date="2022" name="Nat. Ecol. Evol.">
        <title>A masculinizing supergene underlies an exaggerated male reproductive morph in a spider.</title>
        <authorList>
            <person name="Hendrickx F."/>
            <person name="De Corte Z."/>
            <person name="Sonet G."/>
            <person name="Van Belleghem S.M."/>
            <person name="Kostlbacher S."/>
            <person name="Vangestel C."/>
        </authorList>
    </citation>
    <scope>NUCLEOTIDE SEQUENCE [LARGE SCALE GENOMIC DNA]</scope>
    <source>
        <strain evidence="1">W744_W776</strain>
    </source>
</reference>
<accession>A0AAV6V5W8</accession>
<keyword evidence="2" id="KW-1185">Reference proteome</keyword>
<dbReference type="AlphaFoldDB" id="A0AAV6V5W8"/>
<gene>
    <name evidence="1" type="ORF">JTE90_020717</name>
</gene>
<dbReference type="Proteomes" id="UP000827092">
    <property type="component" value="Unassembled WGS sequence"/>
</dbReference>